<proteinExistence type="predicted"/>
<dbReference type="AlphaFoldDB" id="A0A5B7GTV5"/>
<sequence length="123" mass="13380">MAEADSGNDTGEMGVSGHGYGQPDIKPLLAVMMEKIDRQPLRVQGEEVSLFPRGDVEQVSCVEPWHVTTPAVGEKLHQSTGGCSESDAAPSDGGTWPSRSLEDVWQSADPHTWRIWHARVWAG</sequence>
<evidence type="ECO:0000313" key="2">
    <source>
        <dbReference type="EMBL" id="MPC63661.1"/>
    </source>
</evidence>
<reference evidence="2 3" key="1">
    <citation type="submission" date="2019-05" db="EMBL/GenBank/DDBJ databases">
        <title>Another draft genome of Portunus trituberculatus and its Hox gene families provides insights of decapod evolution.</title>
        <authorList>
            <person name="Jeong J.-H."/>
            <person name="Song I."/>
            <person name="Kim S."/>
            <person name="Choi T."/>
            <person name="Kim D."/>
            <person name="Ryu S."/>
            <person name="Kim W."/>
        </authorList>
    </citation>
    <scope>NUCLEOTIDE SEQUENCE [LARGE SCALE GENOMIC DNA]</scope>
    <source>
        <tissue evidence="2">Muscle</tissue>
    </source>
</reference>
<keyword evidence="3" id="KW-1185">Reference proteome</keyword>
<feature type="region of interest" description="Disordered" evidence="1">
    <location>
        <begin position="75"/>
        <end position="100"/>
    </location>
</feature>
<organism evidence="2 3">
    <name type="scientific">Portunus trituberculatus</name>
    <name type="common">Swimming crab</name>
    <name type="synonym">Neptunus trituberculatus</name>
    <dbReference type="NCBI Taxonomy" id="210409"/>
    <lineage>
        <taxon>Eukaryota</taxon>
        <taxon>Metazoa</taxon>
        <taxon>Ecdysozoa</taxon>
        <taxon>Arthropoda</taxon>
        <taxon>Crustacea</taxon>
        <taxon>Multicrustacea</taxon>
        <taxon>Malacostraca</taxon>
        <taxon>Eumalacostraca</taxon>
        <taxon>Eucarida</taxon>
        <taxon>Decapoda</taxon>
        <taxon>Pleocyemata</taxon>
        <taxon>Brachyura</taxon>
        <taxon>Eubrachyura</taxon>
        <taxon>Portunoidea</taxon>
        <taxon>Portunidae</taxon>
        <taxon>Portuninae</taxon>
        <taxon>Portunus</taxon>
    </lineage>
</organism>
<accession>A0A5B7GTV5</accession>
<evidence type="ECO:0000313" key="3">
    <source>
        <dbReference type="Proteomes" id="UP000324222"/>
    </source>
</evidence>
<comment type="caution">
    <text evidence="2">The sequence shown here is derived from an EMBL/GenBank/DDBJ whole genome shotgun (WGS) entry which is preliminary data.</text>
</comment>
<dbReference type="EMBL" id="VSRR010021099">
    <property type="protein sequence ID" value="MPC63661.1"/>
    <property type="molecule type" value="Genomic_DNA"/>
</dbReference>
<protein>
    <submittedName>
        <fullName evidence="2">Uncharacterized protein</fullName>
    </submittedName>
</protein>
<dbReference type="Proteomes" id="UP000324222">
    <property type="component" value="Unassembled WGS sequence"/>
</dbReference>
<gene>
    <name evidence="2" type="ORF">E2C01_057761</name>
</gene>
<evidence type="ECO:0000256" key="1">
    <source>
        <dbReference type="SAM" id="MobiDB-lite"/>
    </source>
</evidence>
<name>A0A5B7GTV5_PORTR</name>
<feature type="region of interest" description="Disordered" evidence="1">
    <location>
        <begin position="1"/>
        <end position="22"/>
    </location>
</feature>